<protein>
    <recommendedName>
        <fullName evidence="3">Choice-of-anchor I domain-containing protein</fullName>
    </recommendedName>
</protein>
<dbReference type="SUPFAM" id="SSF50974">
    <property type="entry name" value="Nitrous oxide reductase, N-terminal domain"/>
    <property type="match status" value="1"/>
</dbReference>
<dbReference type="Gene3D" id="2.130.10.10">
    <property type="entry name" value="YVTN repeat-like/Quinoprotein amine dehydrogenase"/>
    <property type="match status" value="1"/>
</dbReference>
<gene>
    <name evidence="4" type="ORF">GCM10009807_31100</name>
</gene>
<dbReference type="Proteomes" id="UP001500596">
    <property type="component" value="Unassembled WGS sequence"/>
</dbReference>
<feature type="signal peptide" evidence="2">
    <location>
        <begin position="1"/>
        <end position="35"/>
    </location>
</feature>
<evidence type="ECO:0000313" key="4">
    <source>
        <dbReference type="EMBL" id="GAA1685089.1"/>
    </source>
</evidence>
<comment type="caution">
    <text evidence="4">The sequence shown here is derived from an EMBL/GenBank/DDBJ whole genome shotgun (WGS) entry which is preliminary data.</text>
</comment>
<dbReference type="EMBL" id="BAAAPK010000002">
    <property type="protein sequence ID" value="GAA1685089.1"/>
    <property type="molecule type" value="Genomic_DNA"/>
</dbReference>
<dbReference type="InterPro" id="IPR015943">
    <property type="entry name" value="WD40/YVTN_repeat-like_dom_sf"/>
</dbReference>
<dbReference type="RefSeq" id="WP_344055922.1">
    <property type="nucleotide sequence ID" value="NZ_BAAAPK010000002.1"/>
</dbReference>
<evidence type="ECO:0000313" key="5">
    <source>
        <dbReference type="Proteomes" id="UP001500596"/>
    </source>
</evidence>
<dbReference type="NCBIfam" id="NF038117">
    <property type="entry name" value="choice_anch_I"/>
    <property type="match status" value="1"/>
</dbReference>
<dbReference type="InterPro" id="IPR055188">
    <property type="entry name" value="Choice_anch_I"/>
</dbReference>
<dbReference type="InterPro" id="IPR052956">
    <property type="entry name" value="Mesenchyme-surface_protein"/>
</dbReference>
<feature type="region of interest" description="Disordered" evidence="1">
    <location>
        <begin position="449"/>
        <end position="468"/>
    </location>
</feature>
<dbReference type="InterPro" id="IPR011045">
    <property type="entry name" value="N2O_reductase_N"/>
</dbReference>
<keyword evidence="2" id="KW-0732">Signal</keyword>
<evidence type="ECO:0000256" key="1">
    <source>
        <dbReference type="SAM" id="MobiDB-lite"/>
    </source>
</evidence>
<dbReference type="Pfam" id="PF22494">
    <property type="entry name" value="choice_anch_I"/>
    <property type="match status" value="1"/>
</dbReference>
<organism evidence="4 5">
    <name type="scientific">Microbacterium lacus</name>
    <dbReference type="NCBI Taxonomy" id="415217"/>
    <lineage>
        <taxon>Bacteria</taxon>
        <taxon>Bacillati</taxon>
        <taxon>Actinomycetota</taxon>
        <taxon>Actinomycetes</taxon>
        <taxon>Micrococcales</taxon>
        <taxon>Microbacteriaceae</taxon>
        <taxon>Microbacterium</taxon>
    </lineage>
</organism>
<sequence length="570" mass="59111">MPSPSPALRSRRRLAPATGLAIACVLALTPVAASAAVVPDPISYSADGSTLSLSPLGSFETGVFDESAAEIVAAYRDRLFVVNARAGSVSVLDSSDPTAITQEFSLSSAGVANSVAVRPDGLGVVAFEAPVKTDPGHLVFFDAGAPDAASAVLGEVTVGALPDMVTISADGKYAVVANEGEPADDFSVDPEGSVSVVKLNPAQKRAAQQKDVRTADFHAFEAGGSKTLPESVRVFGPTPHGADLPVSRNLEPEYVAIDGRSAYVALQEANAIAVVDLNRAIVTAVQPLGFKDLSLAGNGIDASDRDPNGAPSFAVKTYPGLWGMYQPDGLNAYTAAGRTFLVTANEGDAREWGSYVEPVRVKDLGKSSVAPVCADSPLAALTKDADLGRLNVTRELGLDATRGCYDALYAFGGRSFSIWTTEGQQVFDSGDQFERITHAAVPAFFNSNHTTSSLENRSDDKGPEPENLAIGQVDGRTYAFIGLERVGGVMVYDITDPAASRFVTYVNNRDFSVSVGDAADPAAVLSDAGDLGPEGLAFIPAASSPTGKPLLAVANEVSGTTTLFSVTATR</sequence>
<dbReference type="PANTHER" id="PTHR46928:SF1">
    <property type="entry name" value="MESENCHYME-SPECIFIC CELL SURFACE GLYCOPROTEIN"/>
    <property type="match status" value="1"/>
</dbReference>
<evidence type="ECO:0000259" key="3">
    <source>
        <dbReference type="Pfam" id="PF22494"/>
    </source>
</evidence>
<feature type="chain" id="PRO_5045829768" description="Choice-of-anchor I domain-containing protein" evidence="2">
    <location>
        <begin position="36"/>
        <end position="570"/>
    </location>
</feature>
<reference evidence="5" key="1">
    <citation type="journal article" date="2019" name="Int. J. Syst. Evol. Microbiol.">
        <title>The Global Catalogue of Microorganisms (GCM) 10K type strain sequencing project: providing services to taxonomists for standard genome sequencing and annotation.</title>
        <authorList>
            <consortium name="The Broad Institute Genomics Platform"/>
            <consortium name="The Broad Institute Genome Sequencing Center for Infectious Disease"/>
            <person name="Wu L."/>
            <person name="Ma J."/>
        </authorList>
    </citation>
    <scope>NUCLEOTIDE SEQUENCE [LARGE SCALE GENOMIC DNA]</scope>
    <source>
        <strain evidence="5">JCM 15575</strain>
    </source>
</reference>
<accession>A0ABP4TB90</accession>
<keyword evidence="5" id="KW-1185">Reference proteome</keyword>
<feature type="domain" description="Choice-of-anchor I" evidence="3">
    <location>
        <begin position="67"/>
        <end position="564"/>
    </location>
</feature>
<evidence type="ECO:0000256" key="2">
    <source>
        <dbReference type="SAM" id="SignalP"/>
    </source>
</evidence>
<name>A0ABP4TB90_9MICO</name>
<dbReference type="PANTHER" id="PTHR46928">
    <property type="entry name" value="MESENCHYME-SPECIFIC CELL SURFACE GLYCOPROTEIN"/>
    <property type="match status" value="1"/>
</dbReference>
<proteinExistence type="predicted"/>